<dbReference type="Proteomes" id="UP000292958">
    <property type="component" value="Unassembled WGS sequence"/>
</dbReference>
<comment type="caution">
    <text evidence="4">The sequence shown here is derived from an EMBL/GenBank/DDBJ whole genome shotgun (WGS) entry which is preliminary data.</text>
</comment>
<feature type="domain" description="VWFA" evidence="3">
    <location>
        <begin position="105"/>
        <end position="237"/>
    </location>
</feature>
<name>A0A4Q7Z035_9BACT</name>
<feature type="compositionally biased region" description="Low complexity" evidence="1">
    <location>
        <begin position="175"/>
        <end position="194"/>
    </location>
</feature>
<evidence type="ECO:0000313" key="5">
    <source>
        <dbReference type="Proteomes" id="UP000292958"/>
    </source>
</evidence>
<evidence type="ECO:0000256" key="1">
    <source>
        <dbReference type="SAM" id="MobiDB-lite"/>
    </source>
</evidence>
<feature type="signal peptide" evidence="2">
    <location>
        <begin position="1"/>
        <end position="19"/>
    </location>
</feature>
<dbReference type="RefSeq" id="WP_130420966.1">
    <property type="nucleotide sequence ID" value="NZ_SHKW01000001.1"/>
</dbReference>
<feature type="chain" id="PRO_5020220172" evidence="2">
    <location>
        <begin position="20"/>
        <end position="408"/>
    </location>
</feature>
<keyword evidence="5" id="KW-1185">Reference proteome</keyword>
<dbReference type="CDD" id="cd00198">
    <property type="entry name" value="vWFA"/>
    <property type="match status" value="1"/>
</dbReference>
<evidence type="ECO:0000259" key="3">
    <source>
        <dbReference type="Pfam" id="PF13519"/>
    </source>
</evidence>
<dbReference type="InterPro" id="IPR002035">
    <property type="entry name" value="VWF_A"/>
</dbReference>
<evidence type="ECO:0000256" key="2">
    <source>
        <dbReference type="SAM" id="SignalP"/>
    </source>
</evidence>
<gene>
    <name evidence="4" type="ORF">BDD14_4451</name>
</gene>
<sequence length="408" mass="43369">MRTRLVLYVFSLVYFASLAGNGCPSSLAQEASSNVAKTSTDSPAPATPQLSVDARLVNLPVVVRDKKGALIRNLSKSDFNLAVDGHSQVIRYFDVDSNLSLTLGLLVDTSLSQKSVLDDERSASSTFLDQMLTTPNDQAFVVQFSREVELLGDLTNSRPKLQAALKEIDTPAPRSSSPDSDSSSNNGSNSGSDTNGHRGGRRTYAGGTTLYDATFLASDELMKKQKGRKALIILSDGVDRGSKETLNHALESAQRADTIIYAIYFKGEAPQQDSGRHQGGGGYPGGGYPGRGGGYPGGGYPGGGYPGGGYPGGGRGGSGGGQEAPSHVDGKKILRQLSEETGGRLFEISKKQTVAQIYNEIAEELRAQYRLGYTPDQATAAEGYHQVDLTAHRKDLIVQTRDGYYAGK</sequence>
<dbReference type="EMBL" id="SHKW01000001">
    <property type="protein sequence ID" value="RZU42853.1"/>
    <property type="molecule type" value="Genomic_DNA"/>
</dbReference>
<reference evidence="4 5" key="1">
    <citation type="submission" date="2019-02" db="EMBL/GenBank/DDBJ databases">
        <title>Genomic Encyclopedia of Archaeal and Bacterial Type Strains, Phase II (KMG-II): from individual species to whole genera.</title>
        <authorList>
            <person name="Goeker M."/>
        </authorList>
    </citation>
    <scope>NUCLEOTIDE SEQUENCE [LARGE SCALE GENOMIC DNA]</scope>
    <source>
        <strain evidence="4 5">DSM 18101</strain>
    </source>
</reference>
<protein>
    <submittedName>
        <fullName evidence="4">VWFA-related protein</fullName>
    </submittedName>
</protein>
<dbReference type="AlphaFoldDB" id="A0A4Q7Z035"/>
<dbReference type="OrthoDB" id="115020at2"/>
<dbReference type="InterPro" id="IPR036465">
    <property type="entry name" value="vWFA_dom_sf"/>
</dbReference>
<dbReference type="Gene3D" id="3.40.50.410">
    <property type="entry name" value="von Willebrand factor, type A domain"/>
    <property type="match status" value="1"/>
</dbReference>
<accession>A0A4Q7Z035</accession>
<proteinExistence type="predicted"/>
<dbReference type="SUPFAM" id="SSF53300">
    <property type="entry name" value="vWA-like"/>
    <property type="match status" value="1"/>
</dbReference>
<organism evidence="4 5">
    <name type="scientific">Edaphobacter modestus</name>
    <dbReference type="NCBI Taxonomy" id="388466"/>
    <lineage>
        <taxon>Bacteria</taxon>
        <taxon>Pseudomonadati</taxon>
        <taxon>Acidobacteriota</taxon>
        <taxon>Terriglobia</taxon>
        <taxon>Terriglobales</taxon>
        <taxon>Acidobacteriaceae</taxon>
        <taxon>Edaphobacter</taxon>
    </lineage>
</organism>
<keyword evidence="2" id="KW-0732">Signal</keyword>
<dbReference type="Pfam" id="PF13519">
    <property type="entry name" value="VWA_2"/>
    <property type="match status" value="1"/>
</dbReference>
<feature type="region of interest" description="Disordered" evidence="1">
    <location>
        <begin position="167"/>
        <end position="203"/>
    </location>
</feature>
<dbReference type="InterPro" id="IPR017802">
    <property type="entry name" value="VWFA-rel_acidobac-type"/>
</dbReference>
<dbReference type="NCBIfam" id="TIGR03436">
    <property type="entry name" value="acidobact_VWFA"/>
    <property type="match status" value="1"/>
</dbReference>
<evidence type="ECO:0000313" key="4">
    <source>
        <dbReference type="EMBL" id="RZU42853.1"/>
    </source>
</evidence>